<evidence type="ECO:0000256" key="7">
    <source>
        <dbReference type="ARBA" id="ARBA00023024"/>
    </source>
</evidence>
<organism evidence="14 15">
    <name type="scientific">Cercophora scortea</name>
    <dbReference type="NCBI Taxonomy" id="314031"/>
    <lineage>
        <taxon>Eukaryota</taxon>
        <taxon>Fungi</taxon>
        <taxon>Dikarya</taxon>
        <taxon>Ascomycota</taxon>
        <taxon>Pezizomycotina</taxon>
        <taxon>Sordariomycetes</taxon>
        <taxon>Sordariomycetidae</taxon>
        <taxon>Sordariales</taxon>
        <taxon>Lasiosphaeriaceae</taxon>
        <taxon>Cercophora</taxon>
    </lineage>
</organism>
<dbReference type="PANTHER" id="PTHR11177">
    <property type="entry name" value="CHITINASE"/>
    <property type="match status" value="1"/>
</dbReference>
<evidence type="ECO:0000256" key="2">
    <source>
        <dbReference type="ARBA" id="ARBA00004613"/>
    </source>
</evidence>
<evidence type="ECO:0000259" key="13">
    <source>
        <dbReference type="PROSITE" id="PS51910"/>
    </source>
</evidence>
<reference evidence="14" key="1">
    <citation type="journal article" date="2023" name="Mol. Phylogenet. Evol.">
        <title>Genome-scale phylogeny and comparative genomics of the fungal order Sordariales.</title>
        <authorList>
            <person name="Hensen N."/>
            <person name="Bonometti L."/>
            <person name="Westerberg I."/>
            <person name="Brannstrom I.O."/>
            <person name="Guillou S."/>
            <person name="Cros-Aarteil S."/>
            <person name="Calhoun S."/>
            <person name="Haridas S."/>
            <person name="Kuo A."/>
            <person name="Mondo S."/>
            <person name="Pangilinan J."/>
            <person name="Riley R."/>
            <person name="LaButti K."/>
            <person name="Andreopoulos B."/>
            <person name="Lipzen A."/>
            <person name="Chen C."/>
            <person name="Yan M."/>
            <person name="Daum C."/>
            <person name="Ng V."/>
            <person name="Clum A."/>
            <person name="Steindorff A."/>
            <person name="Ohm R.A."/>
            <person name="Martin F."/>
            <person name="Silar P."/>
            <person name="Natvig D.O."/>
            <person name="Lalanne C."/>
            <person name="Gautier V."/>
            <person name="Ament-Velasquez S.L."/>
            <person name="Kruys A."/>
            <person name="Hutchinson M.I."/>
            <person name="Powell A.J."/>
            <person name="Barry K."/>
            <person name="Miller A.N."/>
            <person name="Grigoriev I.V."/>
            <person name="Debuchy R."/>
            <person name="Gladieux P."/>
            <person name="Hiltunen Thoren M."/>
            <person name="Johannesson H."/>
        </authorList>
    </citation>
    <scope>NUCLEOTIDE SEQUENCE</scope>
    <source>
        <strain evidence="14">SMH4131-1</strain>
    </source>
</reference>
<feature type="region of interest" description="Disordered" evidence="12">
    <location>
        <begin position="1"/>
        <end position="69"/>
    </location>
</feature>
<dbReference type="Gene3D" id="3.20.20.80">
    <property type="entry name" value="Glycosidases"/>
    <property type="match status" value="1"/>
</dbReference>
<dbReference type="GO" id="GO:0008061">
    <property type="term" value="F:chitin binding"/>
    <property type="evidence" value="ECO:0007669"/>
    <property type="project" value="InterPro"/>
</dbReference>
<evidence type="ECO:0000256" key="9">
    <source>
        <dbReference type="ARBA" id="ARBA00023295"/>
    </source>
</evidence>
<dbReference type="InterPro" id="IPR001579">
    <property type="entry name" value="Glyco_hydro_18_chit_AS"/>
</dbReference>
<sequence length="1101" mass="120457">MPTSSTSACCRSAPISRQVPATQTRRVPSPRAAAPTASADTLPTSVVRETAFPSATRKPSVASMESRGSRRARWVSAVPSLDDFCNVDAGCQKDFGGCGPPKRPSCSGGSSANKRTIGYYESWASTRKCQAVTPEDLNLNGFTHINFAFAFFDPSSFEIAPMDSSSGALYSRFTALKDTHRGLQTWISVGGWSFTDPGPTRDAFSVMSSTSSNRAKFIKGAMTFMDQYGFDGLDIDWEYPGADDRGGGTTDSSNFVTLVKEMRAAFGSKYGITVTLPLSYWYLQHFDLPGLQANVDWFNLMSYDLHGTWDAQSKWVGPYIAAHTNMTEIDLGMDLLWRAGVKSDKVVLGLGWYGRSFTLQSSSCNTPNGICQFTGGAKAGPCSNAAGILDLQEIQNIIEEKALSPIWDQEAGVKWITWDSDQWVSYDDSDTFQQKRDFANERCLAGTMVWAMDQLDQTADNGLAPAPGVTTVTQEEAQAMTNELASGLSCYASDCNADCMRGTNEVAQMNGQPGQVSTKDRCAKGEYRKLCCADGTTMGKCQWRGFRGAGLSCISGCEDGETEIVKDTNNHVKKKDQDCSGGLQSFCCKGFKTSPNTGSWGEKAEDVAKALAIAAAEELALDIAAKIFCRVAVPALLAPLEALEALIPFFGEIAILVEIAAIPALIQACVKGIEKAGKAELKVFGKTHTIDYDKPKAKPSVTRAPEKSHSSAKTSSSEFTSSCPATARDVGPRADEPDAKRRCLRRRDLAPPITRTTHLDESLAASHTSTITLDCAKYPQPCLHYHSMDRLNPNSHYLTNTCWYAKPVDNRVDLPAKTDYDKQHNNPVWKQNFLPLRGPKGCEADEWPPYALYHERDGYDRKVFINYPERPVRLINRPQWIRLLEGYQNGGVGDFWNCRNIAIRTDYGSRVWESVKTGTTTPVTDYSVRYERSVYAVELSGLPNLPDDGLAANECYPRLGDGKDYRGFALHNQDPWYALNPGAPNPDIYKGALPRKRSVDSQDPDDIFAVVGVNSTRKATDEELLENFGLLRCESEDCQEELVDYADQGAVPYRPRRNSPANAPVTATTVVAADAQATVPPSTAPKSRVDSAAFARQTQVS</sequence>
<evidence type="ECO:0000313" key="15">
    <source>
        <dbReference type="Proteomes" id="UP001286456"/>
    </source>
</evidence>
<evidence type="ECO:0000256" key="8">
    <source>
        <dbReference type="ARBA" id="ARBA00023277"/>
    </source>
</evidence>
<gene>
    <name evidence="14" type="ORF">B0T19DRAFT_381680</name>
</gene>
<keyword evidence="7" id="KW-0146">Chitin degradation</keyword>
<dbReference type="Proteomes" id="UP001286456">
    <property type="component" value="Unassembled WGS sequence"/>
</dbReference>
<dbReference type="InterPro" id="IPR029070">
    <property type="entry name" value="Chitinase_insertion_sf"/>
</dbReference>
<evidence type="ECO:0000313" key="14">
    <source>
        <dbReference type="EMBL" id="KAK3333068.1"/>
    </source>
</evidence>
<feature type="compositionally biased region" description="Basic and acidic residues" evidence="12">
    <location>
        <begin position="730"/>
        <end position="747"/>
    </location>
</feature>
<evidence type="ECO:0000256" key="3">
    <source>
        <dbReference type="ARBA" id="ARBA00008682"/>
    </source>
</evidence>
<reference evidence="14" key="2">
    <citation type="submission" date="2023-06" db="EMBL/GenBank/DDBJ databases">
        <authorList>
            <consortium name="Lawrence Berkeley National Laboratory"/>
            <person name="Haridas S."/>
            <person name="Hensen N."/>
            <person name="Bonometti L."/>
            <person name="Westerberg I."/>
            <person name="Brannstrom I.O."/>
            <person name="Guillou S."/>
            <person name="Cros-Aarteil S."/>
            <person name="Calhoun S."/>
            <person name="Kuo A."/>
            <person name="Mondo S."/>
            <person name="Pangilinan J."/>
            <person name="Riley R."/>
            <person name="Labutti K."/>
            <person name="Andreopoulos B."/>
            <person name="Lipzen A."/>
            <person name="Chen C."/>
            <person name="Yanf M."/>
            <person name="Daum C."/>
            <person name="Ng V."/>
            <person name="Clum A."/>
            <person name="Steindorff A."/>
            <person name="Ohm R."/>
            <person name="Martin F."/>
            <person name="Silar P."/>
            <person name="Natvig D."/>
            <person name="Lalanne C."/>
            <person name="Gautier V."/>
            <person name="Ament-Velasquez S.L."/>
            <person name="Kruys A."/>
            <person name="Hutchinson M.I."/>
            <person name="Powell A.J."/>
            <person name="Barry K."/>
            <person name="Miller A.N."/>
            <person name="Grigoriev I.V."/>
            <person name="Debuchy R."/>
            <person name="Gladieux P."/>
            <person name="Thoren M.H."/>
            <person name="Johannesson H."/>
        </authorList>
    </citation>
    <scope>NUCLEOTIDE SEQUENCE</scope>
    <source>
        <strain evidence="14">SMH4131-1</strain>
    </source>
</reference>
<dbReference type="Gene3D" id="3.10.50.10">
    <property type="match status" value="1"/>
</dbReference>
<evidence type="ECO:0000256" key="11">
    <source>
        <dbReference type="RuleBase" id="RU000489"/>
    </source>
</evidence>
<dbReference type="EMBL" id="JAUEPO010000002">
    <property type="protein sequence ID" value="KAK3333068.1"/>
    <property type="molecule type" value="Genomic_DNA"/>
</dbReference>
<dbReference type="SMART" id="SM00636">
    <property type="entry name" value="Glyco_18"/>
    <property type="match status" value="1"/>
</dbReference>
<dbReference type="PROSITE" id="PS01095">
    <property type="entry name" value="GH18_1"/>
    <property type="match status" value="1"/>
</dbReference>
<dbReference type="SUPFAM" id="SSF51445">
    <property type="entry name" value="(Trans)glycosidases"/>
    <property type="match status" value="1"/>
</dbReference>
<protein>
    <recommendedName>
        <fullName evidence="4">chitinase</fullName>
        <ecNumber evidence="4">3.2.1.14</ecNumber>
    </recommendedName>
</protein>
<comment type="subcellular location">
    <subcellularLocation>
        <location evidence="2">Secreted</location>
    </subcellularLocation>
</comment>
<dbReference type="EC" id="3.2.1.14" evidence="4"/>
<keyword evidence="5" id="KW-0964">Secreted</keyword>
<comment type="caution">
    <text evidence="14">The sequence shown here is derived from an EMBL/GenBank/DDBJ whole genome shotgun (WGS) entry which is preliminary data.</text>
</comment>
<dbReference type="InterPro" id="IPR011583">
    <property type="entry name" value="Chitinase_II/V-like_cat"/>
</dbReference>
<comment type="catalytic activity">
    <reaction evidence="1">
        <text>Random endo-hydrolysis of N-acetyl-beta-D-glucosaminide (1-&gt;4)-beta-linkages in chitin and chitodextrins.</text>
        <dbReference type="EC" id="3.2.1.14"/>
    </reaction>
</comment>
<dbReference type="PANTHER" id="PTHR11177:SF333">
    <property type="entry name" value="CHITINASE"/>
    <property type="match status" value="1"/>
</dbReference>
<name>A0AAE0IXE9_9PEZI</name>
<dbReference type="PROSITE" id="PS51910">
    <property type="entry name" value="GH18_2"/>
    <property type="match status" value="1"/>
</dbReference>
<evidence type="ECO:0000256" key="1">
    <source>
        <dbReference type="ARBA" id="ARBA00000822"/>
    </source>
</evidence>
<evidence type="ECO:0000256" key="10">
    <source>
        <dbReference type="ARBA" id="ARBA00023326"/>
    </source>
</evidence>
<keyword evidence="9 11" id="KW-0326">Glycosidase</keyword>
<dbReference type="GO" id="GO:0008843">
    <property type="term" value="F:endochitinase activity"/>
    <property type="evidence" value="ECO:0007669"/>
    <property type="project" value="UniProtKB-EC"/>
</dbReference>
<dbReference type="GO" id="GO:0006032">
    <property type="term" value="P:chitin catabolic process"/>
    <property type="evidence" value="ECO:0007669"/>
    <property type="project" value="UniProtKB-KW"/>
</dbReference>
<keyword evidence="10" id="KW-0624">Polysaccharide degradation</keyword>
<dbReference type="InterPro" id="IPR050314">
    <property type="entry name" value="Glycosyl_Hydrlase_18"/>
</dbReference>
<evidence type="ECO:0000256" key="4">
    <source>
        <dbReference type="ARBA" id="ARBA00012729"/>
    </source>
</evidence>
<dbReference type="InterPro" id="IPR017853">
    <property type="entry name" value="GH"/>
</dbReference>
<proteinExistence type="inferred from homology"/>
<dbReference type="Pfam" id="PF00704">
    <property type="entry name" value="Glyco_hydro_18"/>
    <property type="match status" value="1"/>
</dbReference>
<feature type="region of interest" description="Disordered" evidence="12">
    <location>
        <begin position="1077"/>
        <end position="1101"/>
    </location>
</feature>
<keyword evidence="15" id="KW-1185">Reference proteome</keyword>
<evidence type="ECO:0000256" key="12">
    <source>
        <dbReference type="SAM" id="MobiDB-lite"/>
    </source>
</evidence>
<keyword evidence="8" id="KW-0119">Carbohydrate metabolism</keyword>
<feature type="compositionally biased region" description="Low complexity" evidence="12">
    <location>
        <begin position="711"/>
        <end position="722"/>
    </location>
</feature>
<dbReference type="InterPro" id="IPR001223">
    <property type="entry name" value="Glyco_hydro18_cat"/>
</dbReference>
<dbReference type="SUPFAM" id="SSF54556">
    <property type="entry name" value="Chitinase insertion domain"/>
    <property type="match status" value="1"/>
</dbReference>
<dbReference type="GO" id="GO:0005576">
    <property type="term" value="C:extracellular region"/>
    <property type="evidence" value="ECO:0007669"/>
    <property type="project" value="UniProtKB-SubCell"/>
</dbReference>
<evidence type="ECO:0000256" key="6">
    <source>
        <dbReference type="ARBA" id="ARBA00022801"/>
    </source>
</evidence>
<evidence type="ECO:0000256" key="5">
    <source>
        <dbReference type="ARBA" id="ARBA00022525"/>
    </source>
</evidence>
<dbReference type="GO" id="GO:0000272">
    <property type="term" value="P:polysaccharide catabolic process"/>
    <property type="evidence" value="ECO:0007669"/>
    <property type="project" value="UniProtKB-KW"/>
</dbReference>
<dbReference type="AlphaFoldDB" id="A0AAE0IXE9"/>
<comment type="similarity">
    <text evidence="3">Belongs to the glycosyl hydrolase 18 family. Chitinase class V subfamily.</text>
</comment>
<accession>A0AAE0IXE9</accession>
<keyword evidence="6 11" id="KW-0378">Hydrolase</keyword>
<feature type="region of interest" description="Disordered" evidence="12">
    <location>
        <begin position="695"/>
        <end position="747"/>
    </location>
</feature>
<feature type="compositionally biased region" description="Low complexity" evidence="12">
    <location>
        <begin position="24"/>
        <end position="45"/>
    </location>
</feature>
<feature type="domain" description="GH18" evidence="13">
    <location>
        <begin position="114"/>
        <end position="466"/>
    </location>
</feature>